<organism evidence="3 4">
    <name type="scientific">Puccinia sorghi</name>
    <dbReference type="NCBI Taxonomy" id="27349"/>
    <lineage>
        <taxon>Eukaryota</taxon>
        <taxon>Fungi</taxon>
        <taxon>Dikarya</taxon>
        <taxon>Basidiomycota</taxon>
        <taxon>Pucciniomycotina</taxon>
        <taxon>Pucciniomycetes</taxon>
        <taxon>Pucciniales</taxon>
        <taxon>Pucciniaceae</taxon>
        <taxon>Puccinia</taxon>
    </lineage>
</organism>
<comment type="caution">
    <text evidence="3">The sequence shown here is derived from an EMBL/GenBank/DDBJ whole genome shotgun (WGS) entry which is preliminary data.</text>
</comment>
<keyword evidence="4" id="KW-1185">Reference proteome</keyword>
<name>A0A0L6VHD0_9BASI</name>
<dbReference type="SMART" id="SM01406">
    <property type="entry name" value="PAPA-1"/>
    <property type="match status" value="1"/>
</dbReference>
<evidence type="ECO:0000256" key="1">
    <source>
        <dbReference type="SAM" id="MobiDB-lite"/>
    </source>
</evidence>
<proteinExistence type="predicted"/>
<evidence type="ECO:0000259" key="2">
    <source>
        <dbReference type="SMART" id="SM01406"/>
    </source>
</evidence>
<feature type="compositionally biased region" description="Polar residues" evidence="1">
    <location>
        <begin position="1"/>
        <end position="16"/>
    </location>
</feature>
<sequence>MASNTSGPSNLQSNIYSEDDSPAVTTLGANKALDGPTRASSTSSLSEAQDPDADAEGEPDDLDADADGIEDDDAMDYSYEGQDLDGARIEDGDDSGHEEEEDEEDAENEEDDSGEEMDLDENASSPPPSPPSRPPSRISDLLHQQGSESNKKPLKLKLKLASQPTASRAPAKRKYVRKAPVLKSPNGRSRSTNDKKATKRRDTGSWLHHHAYDHYEEDDELAEDSFGFSDGDDDRAVHQGAAYQASNGSDEASTGGDTMPTVGQLTVRQRAKEYGEPVTELQSLPMIEVKKKKELTEADRAMEKAEKSRKRKHQNEKKLEDEVELYDFIIYPITCRHILKTETINRLLKGQIGKTGRGSTKSAGGAIDPAEENSSQVVKTPAPPPLPTMIRSISSIRTGEYVASLSIPASLLKDHDDHFAVKPATQVVYPPPVRPPPKTWKLFNGVRVN</sequence>
<feature type="compositionally biased region" description="Polar residues" evidence="1">
    <location>
        <begin position="244"/>
        <end position="262"/>
    </location>
</feature>
<evidence type="ECO:0000313" key="3">
    <source>
        <dbReference type="EMBL" id="KNZ60163.1"/>
    </source>
</evidence>
<feature type="compositionally biased region" description="Basic and acidic residues" evidence="1">
    <location>
        <begin position="191"/>
        <end position="203"/>
    </location>
</feature>
<gene>
    <name evidence="3" type="ORF">VP01_1600g3</name>
</gene>
<reference evidence="3 4" key="1">
    <citation type="submission" date="2015-08" db="EMBL/GenBank/DDBJ databases">
        <title>Next Generation Sequencing and Analysis of the Genome of Puccinia sorghi L Schw, the Causal Agent of Maize Common Rust.</title>
        <authorList>
            <person name="Rochi L."/>
            <person name="Burguener G."/>
            <person name="Darino M."/>
            <person name="Turjanski A."/>
            <person name="Kreff E."/>
            <person name="Dieguez M.J."/>
            <person name="Sacco F."/>
        </authorList>
    </citation>
    <scope>NUCLEOTIDE SEQUENCE [LARGE SCALE GENOMIC DNA]</scope>
    <source>
        <strain evidence="3 4">RO10H11247</strain>
    </source>
</reference>
<dbReference type="Proteomes" id="UP000037035">
    <property type="component" value="Unassembled WGS sequence"/>
</dbReference>
<dbReference type="InterPro" id="IPR006880">
    <property type="entry name" value="INO80B_C"/>
</dbReference>
<evidence type="ECO:0000313" key="4">
    <source>
        <dbReference type="Proteomes" id="UP000037035"/>
    </source>
</evidence>
<feature type="domain" description="INO80 complex subunit B-like conserved region" evidence="2">
    <location>
        <begin position="299"/>
        <end position="411"/>
    </location>
</feature>
<dbReference type="VEuPathDB" id="FungiDB:VP01_1600g3"/>
<feature type="region of interest" description="Disordered" evidence="1">
    <location>
        <begin position="354"/>
        <end position="386"/>
    </location>
</feature>
<dbReference type="STRING" id="27349.A0A0L6VHD0"/>
<protein>
    <recommendedName>
        <fullName evidence="2">INO80 complex subunit B-like conserved region domain-containing protein</fullName>
    </recommendedName>
</protein>
<dbReference type="GO" id="GO:0031011">
    <property type="term" value="C:Ino80 complex"/>
    <property type="evidence" value="ECO:0007669"/>
    <property type="project" value="InterPro"/>
</dbReference>
<feature type="compositionally biased region" description="Acidic residues" evidence="1">
    <location>
        <begin position="49"/>
        <end position="75"/>
    </location>
</feature>
<dbReference type="OrthoDB" id="2021186at2759"/>
<accession>A0A0L6VHD0</accession>
<feature type="region of interest" description="Disordered" evidence="1">
    <location>
        <begin position="298"/>
        <end position="317"/>
    </location>
</feature>
<feature type="region of interest" description="Disordered" evidence="1">
    <location>
        <begin position="1"/>
        <end position="262"/>
    </location>
</feature>
<feature type="compositionally biased region" description="Acidic residues" evidence="1">
    <location>
        <begin position="91"/>
        <end position="121"/>
    </location>
</feature>
<dbReference type="AlphaFoldDB" id="A0A0L6VHD0"/>
<feature type="compositionally biased region" description="Pro residues" evidence="1">
    <location>
        <begin position="125"/>
        <end position="134"/>
    </location>
</feature>
<dbReference type="EMBL" id="LAVV01006394">
    <property type="protein sequence ID" value="KNZ60163.1"/>
    <property type="molecule type" value="Genomic_DNA"/>
</dbReference>